<reference evidence="8 9" key="1">
    <citation type="submission" date="2012-12" db="EMBL/GenBank/DDBJ databases">
        <title>Novel taxa of Listeriaceae from agricultural environments in the United States.</title>
        <authorList>
            <person name="den Bakker H.C."/>
            <person name="Allred A."/>
            <person name="Warchocki S."/>
            <person name="Wright E.M."/>
            <person name="Burrell A."/>
            <person name="Nightingale K.K."/>
            <person name="Kephart D."/>
            <person name="Wiedmann M."/>
        </authorList>
    </citation>
    <scope>NUCLEOTIDE SEQUENCE [LARGE SCALE GENOMIC DNA]</scope>
    <source>
        <strain evidence="8 9">FSL S10-1203</strain>
    </source>
</reference>
<evidence type="ECO:0000256" key="1">
    <source>
        <dbReference type="ARBA" id="ARBA00022448"/>
    </source>
</evidence>
<sequence length="51" mass="5578">MVGPQIKHQFKMLKEIADASGKPIQVIDTKDYGTVNGANILKDAIILKTSH</sequence>
<evidence type="ECO:0000256" key="6">
    <source>
        <dbReference type="PROSITE-ProRule" id="PRU00423"/>
    </source>
</evidence>
<dbReference type="PANTHER" id="PTHR34581">
    <property type="entry name" value="PTS SYSTEM N,N'-DIACETYLCHITOBIOSE-SPECIFIC EIIB COMPONENT"/>
    <property type="match status" value="1"/>
</dbReference>
<gene>
    <name evidence="8" type="ORF">MCOL2_19891</name>
</gene>
<dbReference type="EMBL" id="AODM01000083">
    <property type="protein sequence ID" value="EUJ44542.1"/>
    <property type="molecule type" value="Genomic_DNA"/>
</dbReference>
<dbReference type="Proteomes" id="UP000019241">
    <property type="component" value="Unassembled WGS sequence"/>
</dbReference>
<name>W7D5P5_9LIST</name>
<evidence type="ECO:0000313" key="8">
    <source>
        <dbReference type="EMBL" id="EUJ44542.1"/>
    </source>
</evidence>
<dbReference type="GO" id="GO:0009401">
    <property type="term" value="P:phosphoenolpyruvate-dependent sugar phosphotransferase system"/>
    <property type="evidence" value="ECO:0007669"/>
    <property type="project" value="UniProtKB-KW"/>
</dbReference>
<dbReference type="AlphaFoldDB" id="W7D5P5"/>
<protein>
    <recommendedName>
        <fullName evidence="7">PTS EIIB type-3 domain-containing protein</fullName>
    </recommendedName>
</protein>
<dbReference type="PATRIC" id="fig|1265822.4.peg.4060"/>
<proteinExistence type="predicted"/>
<accession>W7D5P5</accession>
<dbReference type="Gene3D" id="3.40.50.2300">
    <property type="match status" value="1"/>
</dbReference>
<evidence type="ECO:0000256" key="5">
    <source>
        <dbReference type="ARBA" id="ARBA00022683"/>
    </source>
</evidence>
<evidence type="ECO:0000259" key="7">
    <source>
        <dbReference type="PROSITE" id="PS51100"/>
    </source>
</evidence>
<comment type="caution">
    <text evidence="8">The sequence shown here is derived from an EMBL/GenBank/DDBJ whole genome shotgun (WGS) entry which is preliminary data.</text>
</comment>
<evidence type="ECO:0000256" key="3">
    <source>
        <dbReference type="ARBA" id="ARBA00022597"/>
    </source>
</evidence>
<dbReference type="PROSITE" id="PS51100">
    <property type="entry name" value="PTS_EIIB_TYPE_3"/>
    <property type="match status" value="1"/>
</dbReference>
<keyword evidence="5" id="KW-0598">Phosphotransferase system</keyword>
<dbReference type="PANTHER" id="PTHR34581:SF2">
    <property type="entry name" value="PTS SYSTEM N,N'-DIACETYLCHITOBIOSE-SPECIFIC EIIB COMPONENT"/>
    <property type="match status" value="1"/>
</dbReference>
<dbReference type="InterPro" id="IPR051819">
    <property type="entry name" value="PTS_sugar-specific_EIIB"/>
</dbReference>
<keyword evidence="4" id="KW-0808">Transferase</keyword>
<keyword evidence="1" id="KW-0813">Transport</keyword>
<dbReference type="InterPro" id="IPR013012">
    <property type="entry name" value="PTS_EIIB_3"/>
</dbReference>
<evidence type="ECO:0000256" key="2">
    <source>
        <dbReference type="ARBA" id="ARBA00022553"/>
    </source>
</evidence>
<dbReference type="InterPro" id="IPR036095">
    <property type="entry name" value="PTS_EIIB-like_sf"/>
</dbReference>
<evidence type="ECO:0000313" key="9">
    <source>
        <dbReference type="Proteomes" id="UP000019241"/>
    </source>
</evidence>
<dbReference type="SUPFAM" id="SSF52794">
    <property type="entry name" value="PTS system IIB component-like"/>
    <property type="match status" value="1"/>
</dbReference>
<keyword evidence="2" id="KW-0597">Phosphoprotein</keyword>
<evidence type="ECO:0000256" key="4">
    <source>
        <dbReference type="ARBA" id="ARBA00022679"/>
    </source>
</evidence>
<organism evidence="8 9">
    <name type="scientific">Listeria fleischmannii FSL S10-1203</name>
    <dbReference type="NCBI Taxonomy" id="1265822"/>
    <lineage>
        <taxon>Bacteria</taxon>
        <taxon>Bacillati</taxon>
        <taxon>Bacillota</taxon>
        <taxon>Bacilli</taxon>
        <taxon>Bacillales</taxon>
        <taxon>Listeriaceae</taxon>
        <taxon>Listeria</taxon>
    </lineage>
</organism>
<dbReference type="GO" id="GO:0008982">
    <property type="term" value="F:protein-N(PI)-phosphohistidine-sugar phosphotransferase activity"/>
    <property type="evidence" value="ECO:0007669"/>
    <property type="project" value="InterPro"/>
</dbReference>
<keyword evidence="3" id="KW-0762">Sugar transport</keyword>
<feature type="domain" description="PTS EIIB type-3" evidence="7">
    <location>
        <begin position="1"/>
        <end position="51"/>
    </location>
</feature>
<comment type="caution">
    <text evidence="6">Lacks conserved residue(s) required for the propagation of feature annotation.</text>
</comment>